<evidence type="ECO:0000256" key="2">
    <source>
        <dbReference type="ARBA" id="ARBA00022692"/>
    </source>
</evidence>
<evidence type="ECO:0000256" key="5">
    <source>
        <dbReference type="ARBA" id="ARBA00038359"/>
    </source>
</evidence>
<evidence type="ECO:0000256" key="6">
    <source>
        <dbReference type="SAM" id="Phobius"/>
    </source>
</evidence>
<keyword evidence="3 6" id="KW-1133">Transmembrane helix</keyword>
<sequence>MTLPPLTPFEEAHWDNDRRPSLYVSLSILLVLNNLVAGGRLVANYFFHYRHSGFKFRHIFIEDLFMLLSAGFVDVVIGNLLAATRYGLGLHSWRVVAEDPHYPRNLSNAFKHVWIVMVLTGPTFTFIKLTLLYFYRRLFLVNQKWLKVAWWGNVIYVLLWFFGASGFYIFQCWPVQWYYMRYYSRYHVPPPYSIEGQCNATTVIHVAIPLIFGIVSDVAILLLPLVTISQLRMARKTKFGLVGVFSIGVIACALDMARIIELTTDTDDKVDPSYGVVIFLALSAATEVTAITCACLPVIVPAMLKVYKSHQGQEYPYGLDYSGRTSGGTSVYHRRSHAFAPLDETRLKTTIYGGGKPNHAATHSREIDKDNIPLANVAQAGSLDALQNGSQEDRTTSIECDGTAQIWVERQIEIKSAEEQSM</sequence>
<comment type="similarity">
    <text evidence="5">Belongs to the SAT4 family.</text>
</comment>
<dbReference type="Proteomes" id="UP000800092">
    <property type="component" value="Unassembled WGS sequence"/>
</dbReference>
<dbReference type="Pfam" id="PF20684">
    <property type="entry name" value="Fung_rhodopsin"/>
    <property type="match status" value="1"/>
</dbReference>
<name>A0A6A6H727_VIRVR</name>
<evidence type="ECO:0000256" key="1">
    <source>
        <dbReference type="ARBA" id="ARBA00004141"/>
    </source>
</evidence>
<feature type="transmembrane region" description="Helical" evidence="6">
    <location>
        <begin position="203"/>
        <end position="227"/>
    </location>
</feature>
<keyword evidence="2 6" id="KW-0812">Transmembrane</keyword>
<organism evidence="8 9">
    <name type="scientific">Viridothelium virens</name>
    <name type="common">Speckled blister lichen</name>
    <name type="synonym">Trypethelium virens</name>
    <dbReference type="NCBI Taxonomy" id="1048519"/>
    <lineage>
        <taxon>Eukaryota</taxon>
        <taxon>Fungi</taxon>
        <taxon>Dikarya</taxon>
        <taxon>Ascomycota</taxon>
        <taxon>Pezizomycotina</taxon>
        <taxon>Dothideomycetes</taxon>
        <taxon>Dothideomycetes incertae sedis</taxon>
        <taxon>Trypetheliales</taxon>
        <taxon>Trypetheliaceae</taxon>
        <taxon>Viridothelium</taxon>
    </lineage>
</organism>
<proteinExistence type="inferred from homology"/>
<reference evidence="8" key="1">
    <citation type="journal article" date="2020" name="Stud. Mycol.">
        <title>101 Dothideomycetes genomes: a test case for predicting lifestyles and emergence of pathogens.</title>
        <authorList>
            <person name="Haridas S."/>
            <person name="Albert R."/>
            <person name="Binder M."/>
            <person name="Bloem J."/>
            <person name="Labutti K."/>
            <person name="Salamov A."/>
            <person name="Andreopoulos B."/>
            <person name="Baker S."/>
            <person name="Barry K."/>
            <person name="Bills G."/>
            <person name="Bluhm B."/>
            <person name="Cannon C."/>
            <person name="Castanera R."/>
            <person name="Culley D."/>
            <person name="Daum C."/>
            <person name="Ezra D."/>
            <person name="Gonzalez J."/>
            <person name="Henrissat B."/>
            <person name="Kuo A."/>
            <person name="Liang C."/>
            <person name="Lipzen A."/>
            <person name="Lutzoni F."/>
            <person name="Magnuson J."/>
            <person name="Mondo S."/>
            <person name="Nolan M."/>
            <person name="Ohm R."/>
            <person name="Pangilinan J."/>
            <person name="Park H.-J."/>
            <person name="Ramirez L."/>
            <person name="Alfaro M."/>
            <person name="Sun H."/>
            <person name="Tritt A."/>
            <person name="Yoshinaga Y."/>
            <person name="Zwiers L.-H."/>
            <person name="Turgeon B."/>
            <person name="Goodwin S."/>
            <person name="Spatafora J."/>
            <person name="Crous P."/>
            <person name="Grigoriev I."/>
        </authorList>
    </citation>
    <scope>NUCLEOTIDE SEQUENCE</scope>
    <source>
        <strain evidence="8">Tuck. ex Michener</strain>
    </source>
</reference>
<gene>
    <name evidence="8" type="ORF">EV356DRAFT_503586</name>
</gene>
<comment type="subcellular location">
    <subcellularLocation>
        <location evidence="1">Membrane</location>
        <topology evidence="1">Multi-pass membrane protein</topology>
    </subcellularLocation>
</comment>
<dbReference type="GO" id="GO:0016020">
    <property type="term" value="C:membrane"/>
    <property type="evidence" value="ECO:0007669"/>
    <property type="project" value="UniProtKB-SubCell"/>
</dbReference>
<feature type="domain" description="Rhodopsin" evidence="7">
    <location>
        <begin position="58"/>
        <end position="302"/>
    </location>
</feature>
<accession>A0A6A6H727</accession>
<protein>
    <recommendedName>
        <fullName evidence="7">Rhodopsin domain-containing protein</fullName>
    </recommendedName>
</protein>
<feature type="transmembrane region" description="Helical" evidence="6">
    <location>
        <begin position="64"/>
        <end position="83"/>
    </location>
</feature>
<evidence type="ECO:0000256" key="3">
    <source>
        <dbReference type="ARBA" id="ARBA00022989"/>
    </source>
</evidence>
<evidence type="ECO:0000256" key="4">
    <source>
        <dbReference type="ARBA" id="ARBA00023136"/>
    </source>
</evidence>
<evidence type="ECO:0000313" key="9">
    <source>
        <dbReference type="Proteomes" id="UP000800092"/>
    </source>
</evidence>
<dbReference type="PANTHER" id="PTHR33048:SF47">
    <property type="entry name" value="INTEGRAL MEMBRANE PROTEIN-RELATED"/>
    <property type="match status" value="1"/>
</dbReference>
<keyword evidence="4 6" id="KW-0472">Membrane</keyword>
<dbReference type="OrthoDB" id="444631at2759"/>
<feature type="transmembrane region" description="Helical" evidence="6">
    <location>
        <begin position="148"/>
        <end position="170"/>
    </location>
</feature>
<evidence type="ECO:0000313" key="8">
    <source>
        <dbReference type="EMBL" id="KAF2233500.1"/>
    </source>
</evidence>
<dbReference type="InterPro" id="IPR049326">
    <property type="entry name" value="Rhodopsin_dom_fungi"/>
</dbReference>
<evidence type="ECO:0000259" key="7">
    <source>
        <dbReference type="Pfam" id="PF20684"/>
    </source>
</evidence>
<feature type="transmembrane region" description="Helical" evidence="6">
    <location>
        <begin position="113"/>
        <end position="136"/>
    </location>
</feature>
<dbReference type="PANTHER" id="PTHR33048">
    <property type="entry name" value="PTH11-LIKE INTEGRAL MEMBRANE PROTEIN (AFU_ORTHOLOGUE AFUA_5G11245)"/>
    <property type="match status" value="1"/>
</dbReference>
<feature type="transmembrane region" description="Helical" evidence="6">
    <location>
        <begin position="239"/>
        <end position="260"/>
    </location>
</feature>
<dbReference type="EMBL" id="ML991806">
    <property type="protein sequence ID" value="KAF2233500.1"/>
    <property type="molecule type" value="Genomic_DNA"/>
</dbReference>
<feature type="transmembrane region" description="Helical" evidence="6">
    <location>
        <begin position="20"/>
        <end position="43"/>
    </location>
</feature>
<dbReference type="InterPro" id="IPR052337">
    <property type="entry name" value="SAT4-like"/>
</dbReference>
<keyword evidence="9" id="KW-1185">Reference proteome</keyword>
<dbReference type="AlphaFoldDB" id="A0A6A6H727"/>
<feature type="transmembrane region" description="Helical" evidence="6">
    <location>
        <begin position="272"/>
        <end position="300"/>
    </location>
</feature>